<sequence>MSETSPAVVLVGPPGAGKSTVGRLLAHATGRRLVETDEILAGPDGDVGELFLDLGEERFRAAEREAAAGALAEPGAVVVLGGGAVSDDRTRARLRDLPVVFLDVSLAAAVPRVGLDAPRPVLVGSPRAAYKSLAAERRPWYLESARWTVDTSELDPEEVCTRVLSYLDQGSTLDS</sequence>
<evidence type="ECO:0000256" key="3">
    <source>
        <dbReference type="ARBA" id="ARBA00022741"/>
    </source>
</evidence>
<evidence type="ECO:0000256" key="5">
    <source>
        <dbReference type="ARBA" id="ARBA00022840"/>
    </source>
</evidence>
<dbReference type="SUPFAM" id="SSF52540">
    <property type="entry name" value="P-loop containing nucleoside triphosphate hydrolases"/>
    <property type="match status" value="1"/>
</dbReference>
<evidence type="ECO:0000256" key="2">
    <source>
        <dbReference type="ARBA" id="ARBA00022679"/>
    </source>
</evidence>
<organism evidence="8 9">
    <name type="scientific">Georgenia halotolerans</name>
    <dbReference type="NCBI Taxonomy" id="3028317"/>
    <lineage>
        <taxon>Bacteria</taxon>
        <taxon>Bacillati</taxon>
        <taxon>Actinomycetota</taxon>
        <taxon>Actinomycetes</taxon>
        <taxon>Micrococcales</taxon>
        <taxon>Bogoriellaceae</taxon>
        <taxon>Georgenia</taxon>
    </lineage>
</organism>
<dbReference type="InterPro" id="IPR000623">
    <property type="entry name" value="Shikimate_kinase/TSH1"/>
</dbReference>
<comment type="similarity">
    <text evidence="7">Belongs to the shikimate kinase family.</text>
</comment>
<keyword evidence="4 7" id="KW-0418">Kinase</keyword>
<evidence type="ECO:0000256" key="4">
    <source>
        <dbReference type="ARBA" id="ARBA00022777"/>
    </source>
</evidence>
<evidence type="ECO:0000256" key="1">
    <source>
        <dbReference type="ARBA" id="ARBA00022605"/>
    </source>
</evidence>
<feature type="binding site" evidence="7">
    <location>
        <position position="119"/>
    </location>
    <ligand>
        <name>ATP</name>
        <dbReference type="ChEBI" id="CHEBI:30616"/>
    </ligand>
</feature>
<keyword evidence="1 7" id="KW-0028">Amino-acid biosynthesis</keyword>
<keyword evidence="9" id="KW-1185">Reference proteome</keyword>
<evidence type="ECO:0000256" key="6">
    <source>
        <dbReference type="ARBA" id="ARBA00023141"/>
    </source>
</evidence>
<protein>
    <recommendedName>
        <fullName evidence="7">Shikimate kinase</fullName>
        <shortName evidence="7">SK</shortName>
        <ecNumber evidence="7">2.7.1.71</ecNumber>
    </recommendedName>
</protein>
<dbReference type="PANTHER" id="PTHR21087:SF16">
    <property type="entry name" value="SHIKIMATE KINASE 1, CHLOROPLASTIC"/>
    <property type="match status" value="1"/>
</dbReference>
<keyword evidence="3 7" id="KW-0547">Nucleotide-binding</keyword>
<dbReference type="EC" id="2.7.1.71" evidence="7"/>
<dbReference type="PANTHER" id="PTHR21087">
    <property type="entry name" value="SHIKIMATE KINASE"/>
    <property type="match status" value="1"/>
</dbReference>
<reference evidence="8" key="1">
    <citation type="submission" date="2023-02" db="EMBL/GenBank/DDBJ databases">
        <title>Georgenia sp.10Sc9-8, isolated from a soil sample collected from the Taklamakan desert.</title>
        <authorList>
            <person name="Liu S."/>
        </authorList>
    </citation>
    <scope>NUCLEOTIDE SEQUENCE</scope>
    <source>
        <strain evidence="8">10Sc9-8</strain>
    </source>
</reference>
<keyword evidence="7" id="KW-0460">Magnesium</keyword>
<feature type="binding site" evidence="7">
    <location>
        <position position="37"/>
    </location>
    <ligand>
        <name>substrate</name>
    </ligand>
</feature>
<keyword evidence="5 7" id="KW-0067">ATP-binding</keyword>
<dbReference type="InterPro" id="IPR031322">
    <property type="entry name" value="Shikimate/glucono_kinase"/>
</dbReference>
<feature type="binding site" evidence="7">
    <location>
        <begin position="15"/>
        <end position="20"/>
    </location>
    <ligand>
        <name>ATP</name>
        <dbReference type="ChEBI" id="CHEBI:30616"/>
    </ligand>
</feature>
<dbReference type="Proteomes" id="UP001165561">
    <property type="component" value="Unassembled WGS sequence"/>
</dbReference>
<comment type="caution">
    <text evidence="7">Lacks conserved residue(s) required for the propagation of feature annotation.</text>
</comment>
<comment type="function">
    <text evidence="7">Catalyzes the specific phosphorylation of the 3-hydroxyl group of shikimic acid using ATP as a cosubstrate.</text>
</comment>
<evidence type="ECO:0000313" key="9">
    <source>
        <dbReference type="Proteomes" id="UP001165561"/>
    </source>
</evidence>
<dbReference type="PRINTS" id="PR01100">
    <property type="entry name" value="SHIKIMTKNASE"/>
</dbReference>
<dbReference type="Gene3D" id="3.40.50.300">
    <property type="entry name" value="P-loop containing nucleotide triphosphate hydrolases"/>
    <property type="match status" value="1"/>
</dbReference>
<dbReference type="InterPro" id="IPR027417">
    <property type="entry name" value="P-loop_NTPase"/>
</dbReference>
<feature type="binding site" evidence="7">
    <location>
        <position position="137"/>
    </location>
    <ligand>
        <name>substrate</name>
    </ligand>
</feature>
<accession>A0ABT5U503</accession>
<proteinExistence type="inferred from homology"/>
<keyword evidence="6 7" id="KW-0057">Aromatic amino acid biosynthesis</keyword>
<evidence type="ECO:0000313" key="8">
    <source>
        <dbReference type="EMBL" id="MDD9208211.1"/>
    </source>
</evidence>
<gene>
    <name evidence="7" type="primary">aroK</name>
    <name evidence="8" type="ORF">PU560_17340</name>
</gene>
<keyword evidence="7" id="KW-0479">Metal-binding</keyword>
<dbReference type="GO" id="GO:0016301">
    <property type="term" value="F:kinase activity"/>
    <property type="evidence" value="ECO:0007669"/>
    <property type="project" value="UniProtKB-KW"/>
</dbReference>
<comment type="pathway">
    <text evidence="7">Metabolic intermediate biosynthesis; chorismate biosynthesis; chorismate from D-erythrose 4-phosphate and phosphoenolpyruvate: step 5/7.</text>
</comment>
<evidence type="ECO:0000256" key="7">
    <source>
        <dbReference type="HAMAP-Rule" id="MF_00109"/>
    </source>
</evidence>
<feature type="binding site" evidence="7">
    <location>
        <position position="60"/>
    </location>
    <ligand>
        <name>substrate</name>
    </ligand>
</feature>
<dbReference type="Pfam" id="PF01202">
    <property type="entry name" value="SKI"/>
    <property type="match status" value="1"/>
</dbReference>
<keyword evidence="7" id="KW-0963">Cytoplasm</keyword>
<comment type="caution">
    <text evidence="8">The sequence shown here is derived from an EMBL/GenBank/DDBJ whole genome shotgun (WGS) entry which is preliminary data.</text>
</comment>
<feature type="binding site" evidence="7">
    <location>
        <position position="82"/>
    </location>
    <ligand>
        <name>substrate</name>
    </ligand>
</feature>
<feature type="binding site" evidence="7">
    <location>
        <position position="19"/>
    </location>
    <ligand>
        <name>Mg(2+)</name>
        <dbReference type="ChEBI" id="CHEBI:18420"/>
    </ligand>
</feature>
<comment type="catalytic activity">
    <reaction evidence="7">
        <text>shikimate + ATP = 3-phosphoshikimate + ADP + H(+)</text>
        <dbReference type="Rhea" id="RHEA:13121"/>
        <dbReference type="ChEBI" id="CHEBI:15378"/>
        <dbReference type="ChEBI" id="CHEBI:30616"/>
        <dbReference type="ChEBI" id="CHEBI:36208"/>
        <dbReference type="ChEBI" id="CHEBI:145989"/>
        <dbReference type="ChEBI" id="CHEBI:456216"/>
        <dbReference type="EC" id="2.7.1.71"/>
    </reaction>
</comment>
<dbReference type="EMBL" id="JARACI010001200">
    <property type="protein sequence ID" value="MDD9208211.1"/>
    <property type="molecule type" value="Genomic_DNA"/>
</dbReference>
<comment type="subunit">
    <text evidence="7">Monomer.</text>
</comment>
<name>A0ABT5U503_9MICO</name>
<dbReference type="HAMAP" id="MF_00109">
    <property type="entry name" value="Shikimate_kinase"/>
    <property type="match status" value="1"/>
</dbReference>
<comment type="cofactor">
    <cofactor evidence="7">
        <name>Mg(2+)</name>
        <dbReference type="ChEBI" id="CHEBI:18420"/>
    </cofactor>
    <text evidence="7">Binds 1 Mg(2+) ion per subunit.</text>
</comment>
<comment type="subcellular location">
    <subcellularLocation>
        <location evidence="7">Cytoplasm</location>
    </subcellularLocation>
</comment>
<keyword evidence="2 7" id="KW-0808">Transferase</keyword>